<dbReference type="Proteomes" id="UP001528850">
    <property type="component" value="Unassembled WGS sequence"/>
</dbReference>
<evidence type="ECO:0000256" key="1">
    <source>
        <dbReference type="SAM" id="Phobius"/>
    </source>
</evidence>
<dbReference type="InterPro" id="IPR012902">
    <property type="entry name" value="N_methyl_site"/>
</dbReference>
<comment type="caution">
    <text evidence="3">The sequence shown here is derived from an EMBL/GenBank/DDBJ whole genome shotgun (WGS) entry which is preliminary data.</text>
</comment>
<sequence>MSGLARGARWAGVCCRLRRHKQGVGVNRQSSPGAQRGVSLIEVMVAILVFSLGMVGLALMQLRGAQFTRESGARSAAVSLARSLADAMRANPDGALPKGAPSAYLYDGTTTYTDADCNATNLSSPSAIATRDLACWQLAIARSLPAVPGGVPATVTQDPTLGTLVITVSWAGVADSASANTAQSYSFSFLQ</sequence>
<dbReference type="InterPro" id="IPR054402">
    <property type="entry name" value="Tt1218-like_dom"/>
</dbReference>
<dbReference type="NCBIfam" id="TIGR02532">
    <property type="entry name" value="IV_pilin_GFxxxE"/>
    <property type="match status" value="1"/>
</dbReference>
<reference evidence="3 4" key="1">
    <citation type="journal article" date="2024" name="Curr. Microbiol.">
        <title>Luteibacter sahnii sp. nov., A Novel Yellow-Colored Xanthomonadin Pigment Producing Probiotic Bacterium from Healthy Rice Seed Microbiome.</title>
        <authorList>
            <person name="Jaiswal G."/>
            <person name="Rana R."/>
            <person name="Nayak P.K."/>
            <person name="Chouhan R."/>
            <person name="Gandhi S.G."/>
            <person name="Patel H.K."/>
            <person name="Patil P.B."/>
        </authorList>
    </citation>
    <scope>NUCLEOTIDE SEQUENCE [LARGE SCALE GENOMIC DNA]</scope>
    <source>
        <strain evidence="3 4">PPL201</strain>
    </source>
</reference>
<dbReference type="Pfam" id="PF07963">
    <property type="entry name" value="N_methyl"/>
    <property type="match status" value="1"/>
</dbReference>
<keyword evidence="1" id="KW-0812">Transmembrane</keyword>
<accession>A0ABT6BAZ3</accession>
<keyword evidence="1" id="KW-1133">Transmembrane helix</keyword>
<feature type="domain" description="Type IV pilin Tt1218-like" evidence="2">
    <location>
        <begin position="60"/>
        <end position="133"/>
    </location>
</feature>
<evidence type="ECO:0000313" key="3">
    <source>
        <dbReference type="EMBL" id="MDF4025263.1"/>
    </source>
</evidence>
<keyword evidence="1" id="KW-0472">Membrane</keyword>
<dbReference type="PROSITE" id="PS00409">
    <property type="entry name" value="PROKAR_NTER_METHYL"/>
    <property type="match status" value="1"/>
</dbReference>
<dbReference type="Pfam" id="PF22150">
    <property type="entry name" value="Tt1218-like"/>
    <property type="match status" value="1"/>
</dbReference>
<gene>
    <name evidence="3" type="primary">pilV</name>
    <name evidence="3" type="ORF">P3W24_09835</name>
</gene>
<evidence type="ECO:0000259" key="2">
    <source>
        <dbReference type="Pfam" id="PF22150"/>
    </source>
</evidence>
<keyword evidence="4" id="KW-1185">Reference proteome</keyword>
<feature type="transmembrane region" description="Helical" evidence="1">
    <location>
        <begin position="38"/>
        <end position="59"/>
    </location>
</feature>
<evidence type="ECO:0000313" key="4">
    <source>
        <dbReference type="Proteomes" id="UP001528850"/>
    </source>
</evidence>
<organism evidence="3 4">
    <name type="scientific">Luteibacter sahnii</name>
    <dbReference type="NCBI Taxonomy" id="3021977"/>
    <lineage>
        <taxon>Bacteria</taxon>
        <taxon>Pseudomonadati</taxon>
        <taxon>Pseudomonadota</taxon>
        <taxon>Gammaproteobacteria</taxon>
        <taxon>Lysobacterales</taxon>
        <taxon>Rhodanobacteraceae</taxon>
        <taxon>Luteibacter</taxon>
    </lineage>
</organism>
<dbReference type="NCBIfam" id="TIGR02523">
    <property type="entry name" value="type_IV_pilV"/>
    <property type="match status" value="1"/>
</dbReference>
<name>A0ABT6BAZ3_9GAMM</name>
<dbReference type="RefSeq" id="WP_320549767.1">
    <property type="nucleotide sequence ID" value="NZ_JAQLOK010000001.1"/>
</dbReference>
<dbReference type="InterPro" id="IPR013362">
    <property type="entry name" value="Pilus_4_PilV"/>
</dbReference>
<dbReference type="EMBL" id="JARJJS010000002">
    <property type="protein sequence ID" value="MDF4025263.1"/>
    <property type="molecule type" value="Genomic_DNA"/>
</dbReference>
<protein>
    <submittedName>
        <fullName evidence="3">Type IV pilus modification protein PilV</fullName>
    </submittedName>
</protein>
<proteinExistence type="predicted"/>